<keyword evidence="2" id="KW-1133">Transmembrane helix</keyword>
<proteinExistence type="predicted"/>
<protein>
    <submittedName>
        <fullName evidence="3">Uncharacterized protein</fullName>
    </submittedName>
</protein>
<evidence type="ECO:0000256" key="2">
    <source>
        <dbReference type="SAM" id="Phobius"/>
    </source>
</evidence>
<evidence type="ECO:0000313" key="3">
    <source>
        <dbReference type="EMBL" id="KAJ3101987.1"/>
    </source>
</evidence>
<feature type="non-terminal residue" evidence="3">
    <location>
        <position position="1"/>
    </location>
</feature>
<name>A0AAD5X9W7_9FUNG</name>
<keyword evidence="4" id="KW-1185">Reference proteome</keyword>
<accession>A0AAD5X9W7</accession>
<dbReference type="EMBL" id="JADGJH010002192">
    <property type="protein sequence ID" value="KAJ3101987.1"/>
    <property type="molecule type" value="Genomic_DNA"/>
</dbReference>
<keyword evidence="2" id="KW-0472">Membrane</keyword>
<evidence type="ECO:0000256" key="1">
    <source>
        <dbReference type="SAM" id="MobiDB-lite"/>
    </source>
</evidence>
<organism evidence="3 4">
    <name type="scientific">Physocladia obscura</name>
    <dbReference type="NCBI Taxonomy" id="109957"/>
    <lineage>
        <taxon>Eukaryota</taxon>
        <taxon>Fungi</taxon>
        <taxon>Fungi incertae sedis</taxon>
        <taxon>Chytridiomycota</taxon>
        <taxon>Chytridiomycota incertae sedis</taxon>
        <taxon>Chytridiomycetes</taxon>
        <taxon>Chytridiales</taxon>
        <taxon>Chytriomycetaceae</taxon>
        <taxon>Physocladia</taxon>
    </lineage>
</organism>
<feature type="transmembrane region" description="Helical" evidence="2">
    <location>
        <begin position="128"/>
        <end position="149"/>
    </location>
</feature>
<comment type="caution">
    <text evidence="3">The sequence shown here is derived from an EMBL/GenBank/DDBJ whole genome shotgun (WGS) entry which is preliminary data.</text>
</comment>
<dbReference type="AlphaFoldDB" id="A0AAD5X9W7"/>
<feature type="transmembrane region" description="Helical" evidence="2">
    <location>
        <begin position="169"/>
        <end position="193"/>
    </location>
</feature>
<reference evidence="3" key="1">
    <citation type="submission" date="2020-05" db="EMBL/GenBank/DDBJ databases">
        <title>Phylogenomic resolution of chytrid fungi.</title>
        <authorList>
            <person name="Stajich J.E."/>
            <person name="Amses K."/>
            <person name="Simmons R."/>
            <person name="Seto K."/>
            <person name="Myers J."/>
            <person name="Bonds A."/>
            <person name="Quandt C.A."/>
            <person name="Barry K."/>
            <person name="Liu P."/>
            <person name="Grigoriev I."/>
            <person name="Longcore J.E."/>
            <person name="James T.Y."/>
        </authorList>
    </citation>
    <scope>NUCLEOTIDE SEQUENCE</scope>
    <source>
        <strain evidence="3">JEL0513</strain>
    </source>
</reference>
<sequence length="228" mass="24862">LVDKLDWIDRLIVMAPTTTATQGLKGLGVGPTGNINPARMRRTAGAALHTRLEQQKLAALNAELAQAQTQTQPGRKEGKKPALKSGKAATTKPDEGPTWNLQGLRRLWAVLGDPDRPITAGGLDVQSLVLTLAVSVTVYLALLSLAVGVDLNETLIYRPVRWLLWSASWPLRFPFVLAYRLIHTFSVAFASLLTGVNPNYIPASAALPTSFFDHPIQDFDIELDLDDF</sequence>
<dbReference type="Proteomes" id="UP001211907">
    <property type="component" value="Unassembled WGS sequence"/>
</dbReference>
<keyword evidence="2" id="KW-0812">Transmembrane</keyword>
<gene>
    <name evidence="3" type="ORF">HK100_004442</name>
</gene>
<feature type="region of interest" description="Disordered" evidence="1">
    <location>
        <begin position="66"/>
        <end position="96"/>
    </location>
</feature>
<evidence type="ECO:0000313" key="4">
    <source>
        <dbReference type="Proteomes" id="UP001211907"/>
    </source>
</evidence>